<comment type="catalytic activity">
    <reaction evidence="3">
        <text>[protein]-L-glutamate 5-O-methyl ester + H2O = L-glutamyl-[protein] + methanol + H(+)</text>
        <dbReference type="Rhea" id="RHEA:23236"/>
        <dbReference type="Rhea" id="RHEA-COMP:10208"/>
        <dbReference type="Rhea" id="RHEA-COMP:10311"/>
        <dbReference type="ChEBI" id="CHEBI:15377"/>
        <dbReference type="ChEBI" id="CHEBI:15378"/>
        <dbReference type="ChEBI" id="CHEBI:17790"/>
        <dbReference type="ChEBI" id="CHEBI:29973"/>
        <dbReference type="ChEBI" id="CHEBI:82795"/>
        <dbReference type="EC" id="3.1.1.61"/>
    </reaction>
</comment>
<evidence type="ECO:0000313" key="6">
    <source>
        <dbReference type="EMBL" id="KAF3888980.1"/>
    </source>
</evidence>
<dbReference type="InterPro" id="IPR000673">
    <property type="entry name" value="Sig_transdc_resp-reg_Me-estase"/>
</dbReference>
<dbReference type="OrthoDB" id="9793421at2"/>
<evidence type="ECO:0000256" key="3">
    <source>
        <dbReference type="ARBA" id="ARBA00048267"/>
    </source>
</evidence>
<dbReference type="SUPFAM" id="SSF52738">
    <property type="entry name" value="Methylesterase CheB, C-terminal domain"/>
    <property type="match status" value="1"/>
</dbReference>
<dbReference type="PANTHER" id="PTHR42872">
    <property type="entry name" value="PROTEIN-GLUTAMATE METHYLESTERASE/PROTEIN-GLUTAMINE GLUTAMINASE"/>
    <property type="match status" value="1"/>
</dbReference>
<accession>A0A8S9T916</accession>
<comment type="caution">
    <text evidence="6">The sequence shown here is derived from an EMBL/GenBank/DDBJ whole genome shotgun (WGS) entry which is preliminary data.</text>
</comment>
<dbReference type="Gene3D" id="3.40.50.180">
    <property type="entry name" value="Methylesterase CheB, C-terminal domain"/>
    <property type="match status" value="1"/>
</dbReference>
<dbReference type="Pfam" id="PF01339">
    <property type="entry name" value="CheB_methylest"/>
    <property type="match status" value="1"/>
</dbReference>
<feature type="domain" description="CheB-type methylesterase" evidence="5">
    <location>
        <begin position="20"/>
        <end position="210"/>
    </location>
</feature>
<dbReference type="CDD" id="cd16433">
    <property type="entry name" value="CheB"/>
    <property type="match status" value="1"/>
</dbReference>
<feature type="active site" evidence="4">
    <location>
        <position position="59"/>
    </location>
</feature>
<keyword evidence="7" id="KW-1185">Reference proteome</keyword>
<organism evidence="6 7">
    <name type="scientific">Tolypothrix bouteillei VB521301</name>
    <dbReference type="NCBI Taxonomy" id="1479485"/>
    <lineage>
        <taxon>Bacteria</taxon>
        <taxon>Bacillati</taxon>
        <taxon>Cyanobacteriota</taxon>
        <taxon>Cyanophyceae</taxon>
        <taxon>Nostocales</taxon>
        <taxon>Tolypothrichaceae</taxon>
        <taxon>Tolypothrix</taxon>
    </lineage>
</organism>
<keyword evidence="1 4" id="KW-0378">Hydrolase</keyword>
<feature type="active site" evidence="4">
    <location>
        <position position="32"/>
    </location>
</feature>
<dbReference type="RefSeq" id="WP_050046768.1">
    <property type="nucleotide sequence ID" value="NZ_JHEG04000001.1"/>
</dbReference>
<dbReference type="PANTHER" id="PTHR42872:SF3">
    <property type="entry name" value="PROTEIN-GLUTAMATE METHYLESTERASE_PROTEIN-GLUTAMINE GLUTAMINASE 1"/>
    <property type="match status" value="1"/>
</dbReference>
<dbReference type="GO" id="GO:0006935">
    <property type="term" value="P:chemotaxis"/>
    <property type="evidence" value="ECO:0007669"/>
    <property type="project" value="UniProtKB-UniRule"/>
</dbReference>
<evidence type="ECO:0000313" key="7">
    <source>
        <dbReference type="Proteomes" id="UP000029738"/>
    </source>
</evidence>
<dbReference type="GO" id="GO:0008984">
    <property type="term" value="F:protein-glutamate methylesterase activity"/>
    <property type="evidence" value="ECO:0007669"/>
    <property type="project" value="UniProtKB-EC"/>
</dbReference>
<name>A0A8S9T916_9CYAN</name>
<gene>
    <name evidence="6" type="ORF">DA73_0400028475</name>
</gene>
<dbReference type="EC" id="3.1.1.61" evidence="2"/>
<evidence type="ECO:0000256" key="2">
    <source>
        <dbReference type="ARBA" id="ARBA00039140"/>
    </source>
</evidence>
<evidence type="ECO:0000256" key="4">
    <source>
        <dbReference type="PROSITE-ProRule" id="PRU00050"/>
    </source>
</evidence>
<dbReference type="EMBL" id="JHEG04000001">
    <property type="protein sequence ID" value="KAF3888980.1"/>
    <property type="molecule type" value="Genomic_DNA"/>
</dbReference>
<feature type="active site" evidence="4">
    <location>
        <position position="152"/>
    </location>
</feature>
<proteinExistence type="predicted"/>
<dbReference type="AlphaFoldDB" id="A0A8S9T916"/>
<dbReference type="PROSITE" id="PS50122">
    <property type="entry name" value="CHEB"/>
    <property type="match status" value="1"/>
</dbReference>
<evidence type="ECO:0000256" key="1">
    <source>
        <dbReference type="ARBA" id="ARBA00022801"/>
    </source>
</evidence>
<reference evidence="6" key="1">
    <citation type="journal article" date="2015" name="Genome Announc.">
        <title>Draft Genome Sequence of Tolypothrix boutellei Strain VB521301.</title>
        <authorList>
            <person name="Chandrababunaidu M.M."/>
            <person name="Singh D."/>
            <person name="Sen D."/>
            <person name="Bhan S."/>
            <person name="Das S."/>
            <person name="Gupta A."/>
            <person name="Adhikary S.P."/>
            <person name="Tripathy S."/>
        </authorList>
    </citation>
    <scope>NUCLEOTIDE SEQUENCE</scope>
    <source>
        <strain evidence="6">VB521301</strain>
    </source>
</reference>
<reference evidence="6" key="2">
    <citation type="submission" date="2019-11" db="EMBL/GenBank/DDBJ databases">
        <title>Improved Assembly of Tolypothrix boutellei genome.</title>
        <authorList>
            <person name="Sarangi A.N."/>
            <person name="Mukherjee M."/>
            <person name="Ghosh S."/>
            <person name="Singh D."/>
            <person name="Das A."/>
            <person name="Kant S."/>
            <person name="Prusty A."/>
            <person name="Tripathy S."/>
        </authorList>
    </citation>
    <scope>NUCLEOTIDE SEQUENCE</scope>
    <source>
        <strain evidence="6">VB521301</strain>
    </source>
</reference>
<protein>
    <recommendedName>
        <fullName evidence="2">protein-glutamate methylesterase</fullName>
        <ecNumber evidence="2">3.1.1.61</ecNumber>
    </recommendedName>
</protein>
<sequence length="221" mass="23730">MPNAQCPIFKENHKAISHFPNVAYNIVAIAASRGGLKAIGKILSALPADFPAAIVVVQHLSSKFPSYMAQILANRTSLRVKQAEEGELLRPGTVYTCVPDKHLIVKPDATLSFAYGPKVHFVRPAADKLFISVAASFKSRAIAVVLTGKDSDGTLGVVAIKKYGGLVIAQDEVTCECFSMPKSAIDTGKVDWVLPLDAIADHLIKEIMTEKVAEQIQTTAC</sequence>
<keyword evidence="4" id="KW-0145">Chemotaxis</keyword>
<evidence type="ECO:0000259" key="5">
    <source>
        <dbReference type="PROSITE" id="PS50122"/>
    </source>
</evidence>
<dbReference type="GO" id="GO:0005737">
    <property type="term" value="C:cytoplasm"/>
    <property type="evidence" value="ECO:0007669"/>
    <property type="project" value="InterPro"/>
</dbReference>
<dbReference type="Proteomes" id="UP000029738">
    <property type="component" value="Unassembled WGS sequence"/>
</dbReference>
<dbReference type="GO" id="GO:0000156">
    <property type="term" value="F:phosphorelay response regulator activity"/>
    <property type="evidence" value="ECO:0007669"/>
    <property type="project" value="InterPro"/>
</dbReference>
<dbReference type="InterPro" id="IPR035909">
    <property type="entry name" value="CheB_C"/>
</dbReference>